<dbReference type="InterPro" id="IPR051012">
    <property type="entry name" value="CellSynth/LPSAsmb/PSIAsmb"/>
</dbReference>
<evidence type="ECO:0000256" key="6">
    <source>
        <dbReference type="ARBA" id="ARBA00022803"/>
    </source>
</evidence>
<dbReference type="RefSeq" id="WP_226604680.1">
    <property type="nucleotide sequence ID" value="NZ_JAJAQI010000004.1"/>
</dbReference>
<keyword evidence="15" id="KW-1185">Reference proteome</keyword>
<dbReference type="GO" id="GO:0006011">
    <property type="term" value="P:UDP-alpha-D-glucose metabolic process"/>
    <property type="evidence" value="ECO:0007669"/>
    <property type="project" value="InterPro"/>
</dbReference>
<sequence>MRVTVHGLPRSALAGAALVAALAAGPAAAQTLAARPAASEAAIATLLEQANFWRLQNRPDQAARALDRVLAVDPRNAEALAGAAQAQAQLGNRAAADALLFRLRAIAPADPRLLETDVAVRAATVDQGAVAEARRLAQSGRPAEAIARYRALFGGPTPPDSFAQEYYSTLAGTEGGFEEARTGLARLAERAPGDARLQLAHAQVLTYRDATRAEGIARLRRLAAGPDPGGAATAAWRQALLWEGDGPAVIPELEAFLARHPNDPAITRKLQAARDPQAAGPPDEASAARLRGFALLNTSRAREAGRDFEAAIAANPEDAEAIGGLGIVRLREGRFGEARTLLERAIRLDPAKRAQWQRALDGAAYAADLAAARGQLQAGELDAAEQSLRRALSREAADRADAEALLGDIALRRGDLPGAEARYRAALARRPNLGAANSGLYEVLQQQGRFAEAEALQRQAGRALSEGGGNAARAAQLRAEAQRANDPEDQILRLREALTLEPGSPWIRLDLARALARQGQAPEARQLMEGAGRTSSPEALQAAALFAEEDGRPGDAAGYLSRIPARLRSADMNRQLARSRVAGEVERASTLWRLGQRAEGRAALLAIAARPDPTGGAAALAVRALGLLGDTAGAAEAGRAAIAMNPGAPPAARLTIAGALLGVGAEREAGQIARSVEGLPGLTAEDQRQAAALQAGFAIRTADRLNEQGNQAGAYDALAPVLARDPTNAAANLALARLYQGARQPEQAAQVAEAVLQGDPRSMEARLAAADAAIARRDWSRAEALLVEARAFSPNDPRVPLLEARIARAAGHPGRALRALERAQEQVQARGAVLPVAAVGPGAGANPFRPAGQVASATGAAPAGDPVAADIARELAAVREETAGRLQAGGGFRVRSGSPGLDRLDEYSAPLSASFSGGPLGGRVTAAVVPVTINSGTVDTNNLAVMRTVGTNALVPELRQPPDQATGPGPATRARYVPRDDSASGVGLGLSYARNAFTADIGTTPLGFRSQNVIGGIELAPALTDRLRLRLTGEQRAVTDSLLSWSGLRDPASGQGWGGVVRTGGRAQLEFSAQPVNFYLAGGYSTFTGDHVARNSRVEAGLGGAWTVWRRPEDELIAGLDLVYFGYDNNQRLFTFGNGGYFSPQSYVAATIPVDYRGQSGNLAYRLGGTIGFQSYRENAAKYFPTDAAMQAQLEAAAAGDSTLRATSPSQSSSGIVGGVRGDIEYTLTPNLRIGALLRYDRTANWNEARGLLFARYRFDR</sequence>
<evidence type="ECO:0000259" key="13">
    <source>
        <dbReference type="Pfam" id="PF05420"/>
    </source>
</evidence>
<evidence type="ECO:0000256" key="11">
    <source>
        <dbReference type="SAM" id="MobiDB-lite"/>
    </source>
</evidence>
<accession>A0A9X1IAI8</accession>
<evidence type="ECO:0000256" key="4">
    <source>
        <dbReference type="ARBA" id="ARBA00022729"/>
    </source>
</evidence>
<dbReference type="InterPro" id="IPR003921">
    <property type="entry name" value="Cell_synth_C"/>
</dbReference>
<dbReference type="PANTHER" id="PTHR45586:SF1">
    <property type="entry name" value="LIPOPOLYSACCHARIDE ASSEMBLY PROTEIN B"/>
    <property type="match status" value="1"/>
</dbReference>
<dbReference type="PRINTS" id="PR01441">
    <property type="entry name" value="CELLSNTHASEC"/>
</dbReference>
<dbReference type="Proteomes" id="UP001139311">
    <property type="component" value="Unassembled WGS sequence"/>
</dbReference>
<evidence type="ECO:0000256" key="1">
    <source>
        <dbReference type="ARBA" id="ARBA00004339"/>
    </source>
</evidence>
<dbReference type="PANTHER" id="PTHR45586">
    <property type="entry name" value="TPR REPEAT-CONTAINING PROTEIN PA4667"/>
    <property type="match status" value="1"/>
</dbReference>
<evidence type="ECO:0000256" key="5">
    <source>
        <dbReference type="ARBA" id="ARBA00022737"/>
    </source>
</evidence>
<feature type="chain" id="PRO_5040875498" evidence="12">
    <location>
        <begin position="30"/>
        <end position="1261"/>
    </location>
</feature>
<dbReference type="Gene3D" id="1.25.40.10">
    <property type="entry name" value="Tetratricopeptide repeat domain"/>
    <property type="match status" value="4"/>
</dbReference>
<keyword evidence="7" id="KW-0135">Cellulose biosynthesis</keyword>
<proteinExistence type="inferred from homology"/>
<dbReference type="EMBL" id="JAJAQI010000004">
    <property type="protein sequence ID" value="MCB4820847.1"/>
    <property type="molecule type" value="Genomic_DNA"/>
</dbReference>
<dbReference type="Pfam" id="PF13432">
    <property type="entry name" value="TPR_16"/>
    <property type="match status" value="1"/>
</dbReference>
<keyword evidence="6 10" id="KW-0802">TPR repeat</keyword>
<dbReference type="InterPro" id="IPR019734">
    <property type="entry name" value="TPR_rpt"/>
</dbReference>
<dbReference type="SUPFAM" id="SSF48452">
    <property type="entry name" value="TPR-like"/>
    <property type="match status" value="3"/>
</dbReference>
<name>A0A9X1IAI8_9PROT</name>
<keyword evidence="5" id="KW-0677">Repeat</keyword>
<protein>
    <submittedName>
        <fullName evidence="14">BCSC C-terminal domain-containing protein</fullName>
    </submittedName>
</protein>
<comment type="similarity">
    <text evidence="3">Belongs to the AcsC/BcsC family.</text>
</comment>
<dbReference type="GO" id="GO:0009279">
    <property type="term" value="C:cell outer membrane"/>
    <property type="evidence" value="ECO:0007669"/>
    <property type="project" value="UniProtKB-SubCell"/>
</dbReference>
<dbReference type="GO" id="GO:0030244">
    <property type="term" value="P:cellulose biosynthetic process"/>
    <property type="evidence" value="ECO:0007669"/>
    <property type="project" value="UniProtKB-KW"/>
</dbReference>
<keyword evidence="4 12" id="KW-0732">Signal</keyword>
<feature type="repeat" description="TPR" evidence="10">
    <location>
        <begin position="319"/>
        <end position="352"/>
    </location>
</feature>
<dbReference type="SMART" id="SM00028">
    <property type="entry name" value="TPR"/>
    <property type="match status" value="7"/>
</dbReference>
<feature type="signal peptide" evidence="12">
    <location>
        <begin position="1"/>
        <end position="29"/>
    </location>
</feature>
<comment type="caution">
    <text evidence="14">The sequence shown here is derived from an EMBL/GenBank/DDBJ whole genome shotgun (WGS) entry which is preliminary data.</text>
</comment>
<comment type="subcellular location">
    <subcellularLocation>
        <location evidence="1">Cell outer membrane</location>
        <topology evidence="1">Peripheral membrane protein</topology>
    </subcellularLocation>
</comment>
<evidence type="ECO:0000256" key="10">
    <source>
        <dbReference type="PROSITE-ProRule" id="PRU00339"/>
    </source>
</evidence>
<evidence type="ECO:0000256" key="2">
    <source>
        <dbReference type="ARBA" id="ARBA00005186"/>
    </source>
</evidence>
<keyword evidence="9" id="KW-0998">Cell outer membrane</keyword>
<evidence type="ECO:0000256" key="12">
    <source>
        <dbReference type="SAM" id="SignalP"/>
    </source>
</evidence>
<feature type="region of interest" description="Disordered" evidence="11">
    <location>
        <begin position="958"/>
        <end position="978"/>
    </location>
</feature>
<dbReference type="Pfam" id="PF05420">
    <property type="entry name" value="BCSC_C"/>
    <property type="match status" value="1"/>
</dbReference>
<dbReference type="InterPro" id="IPR011990">
    <property type="entry name" value="TPR-like_helical_dom_sf"/>
</dbReference>
<dbReference type="Pfam" id="PF14559">
    <property type="entry name" value="TPR_19"/>
    <property type="match status" value="4"/>
</dbReference>
<reference evidence="14" key="1">
    <citation type="submission" date="2021-10" db="EMBL/GenBank/DDBJ databases">
        <title>Roseicella aerolatum sp. nov., isolated from aerosols of e-waste dismantling site.</title>
        <authorList>
            <person name="Qin T."/>
        </authorList>
    </citation>
    <scope>NUCLEOTIDE SEQUENCE</scope>
    <source>
        <strain evidence="14">GB24</strain>
    </source>
</reference>
<evidence type="ECO:0000256" key="8">
    <source>
        <dbReference type="ARBA" id="ARBA00023136"/>
    </source>
</evidence>
<gene>
    <name evidence="14" type="ORF">LHA35_03775</name>
</gene>
<dbReference type="AlphaFoldDB" id="A0A9X1IAI8"/>
<feature type="domain" description="Cellulose synthase operon C C-terminal" evidence="13">
    <location>
        <begin position="903"/>
        <end position="1260"/>
    </location>
</feature>
<keyword evidence="8" id="KW-0472">Membrane</keyword>
<evidence type="ECO:0000313" key="14">
    <source>
        <dbReference type="EMBL" id="MCB4820847.1"/>
    </source>
</evidence>
<dbReference type="PROSITE" id="PS50005">
    <property type="entry name" value="TPR"/>
    <property type="match status" value="1"/>
</dbReference>
<evidence type="ECO:0000313" key="15">
    <source>
        <dbReference type="Proteomes" id="UP001139311"/>
    </source>
</evidence>
<evidence type="ECO:0000256" key="9">
    <source>
        <dbReference type="ARBA" id="ARBA00023237"/>
    </source>
</evidence>
<evidence type="ECO:0000256" key="7">
    <source>
        <dbReference type="ARBA" id="ARBA00022916"/>
    </source>
</evidence>
<organism evidence="14 15">
    <name type="scientific">Roseicella aerolata</name>
    <dbReference type="NCBI Taxonomy" id="2883479"/>
    <lineage>
        <taxon>Bacteria</taxon>
        <taxon>Pseudomonadati</taxon>
        <taxon>Pseudomonadota</taxon>
        <taxon>Alphaproteobacteria</taxon>
        <taxon>Acetobacterales</taxon>
        <taxon>Roseomonadaceae</taxon>
        <taxon>Roseicella</taxon>
    </lineage>
</organism>
<comment type="pathway">
    <text evidence="2">Glycan metabolism; bacterial cellulose biosynthesis.</text>
</comment>
<dbReference type="InterPro" id="IPR008410">
    <property type="entry name" value="BCSC_C"/>
</dbReference>
<evidence type="ECO:0000256" key="3">
    <source>
        <dbReference type="ARBA" id="ARBA00005886"/>
    </source>
</evidence>